<evidence type="ECO:0000313" key="2">
    <source>
        <dbReference type="Proteomes" id="UP000182089"/>
    </source>
</evidence>
<reference evidence="1 2" key="1">
    <citation type="submission" date="2016-10" db="EMBL/GenBank/DDBJ databases">
        <authorList>
            <person name="Varghese N."/>
            <person name="Submissions S."/>
        </authorList>
    </citation>
    <scope>NUCLEOTIDE SEQUENCE [LARGE SCALE GENOMIC DNA]</scope>
    <source>
        <strain evidence="1 2">WC1T17</strain>
    </source>
</reference>
<dbReference type="InterPro" id="IPR044668">
    <property type="entry name" value="PuuD-like"/>
</dbReference>
<dbReference type="InterPro" id="IPR029062">
    <property type="entry name" value="Class_I_gatase-like"/>
</dbReference>
<dbReference type="SUPFAM" id="SSF52317">
    <property type="entry name" value="Class I glutamine amidotransferase-like"/>
    <property type="match status" value="1"/>
</dbReference>
<dbReference type="Proteomes" id="UP000182089">
    <property type="component" value="Unassembled WGS sequence"/>
</dbReference>
<accession>A0ABY1AC40</accession>
<evidence type="ECO:0000313" key="1">
    <source>
        <dbReference type="EMBL" id="SEM72956.1"/>
    </source>
</evidence>
<dbReference type="InterPro" id="IPR011697">
    <property type="entry name" value="Peptidase_C26"/>
</dbReference>
<protein>
    <submittedName>
        <fullName evidence="1">Glutamine amidotransferase</fullName>
    </submittedName>
</protein>
<dbReference type="PROSITE" id="PS51273">
    <property type="entry name" value="GATASE_TYPE_1"/>
    <property type="match status" value="1"/>
</dbReference>
<proteinExistence type="predicted"/>
<dbReference type="PANTHER" id="PTHR43235:SF1">
    <property type="entry name" value="GLUTAMINE AMIDOTRANSFERASE PB2B2.05-RELATED"/>
    <property type="match status" value="1"/>
</dbReference>
<sequence length="244" mass="27141">MKPLIAIGAIPYDYAREQHANNKLYYIPQGYVHAVTQAGGIPIVVPPFTNALDTNVKELLQRVNGLLLAGGSDVSPLNYHEEPHQKLGSINERRDQAELSLVKQAIALNLPILGICRGLQLINVALGGNLYQDLSENTAFYIKHQQYGTNWETPTHSVTLPVKGTVLDKVFKDTKPLVNSLHHQAVKDLGTGLRVIAQSQDNLIEAVDMPKYGKLLAVQWHPEAQYLHNPHQLAIFQWLINQAQ</sequence>
<dbReference type="PANTHER" id="PTHR43235">
    <property type="entry name" value="GLUTAMINE AMIDOTRANSFERASE PB2B2.05-RELATED"/>
    <property type="match status" value="1"/>
</dbReference>
<keyword evidence="1" id="KW-0315">Glutamine amidotransferase</keyword>
<gene>
    <name evidence="1" type="ORF">SAMN05216431_107118</name>
</gene>
<name>A0ABY1AC40_9LACO</name>
<dbReference type="CDD" id="cd01745">
    <property type="entry name" value="GATase1_2"/>
    <property type="match status" value="1"/>
</dbReference>
<dbReference type="Pfam" id="PF07722">
    <property type="entry name" value="Peptidase_C26"/>
    <property type="match status" value="1"/>
</dbReference>
<dbReference type="EMBL" id="FOCC01000007">
    <property type="protein sequence ID" value="SEM72956.1"/>
    <property type="molecule type" value="Genomic_DNA"/>
</dbReference>
<dbReference type="Gene3D" id="3.40.50.880">
    <property type="match status" value="1"/>
</dbReference>
<comment type="caution">
    <text evidence="1">The sequence shown here is derived from an EMBL/GenBank/DDBJ whole genome shotgun (WGS) entry which is preliminary data.</text>
</comment>
<organism evidence="1 2">
    <name type="scientific">Ligilactobacillus ruminis</name>
    <dbReference type="NCBI Taxonomy" id="1623"/>
    <lineage>
        <taxon>Bacteria</taxon>
        <taxon>Bacillati</taxon>
        <taxon>Bacillota</taxon>
        <taxon>Bacilli</taxon>
        <taxon>Lactobacillales</taxon>
        <taxon>Lactobacillaceae</taxon>
        <taxon>Ligilactobacillus</taxon>
    </lineage>
</organism>